<keyword evidence="10" id="KW-1185">Reference proteome</keyword>
<protein>
    <recommendedName>
        <fullName evidence="3 7">Defect at low temperature protein 1</fullName>
    </recommendedName>
</protein>
<gene>
    <name evidence="7" type="primary">DLT1</name>
    <name evidence="9" type="ORF">CAAN4_B03972</name>
</gene>
<proteinExistence type="inferred from homology"/>
<evidence type="ECO:0000313" key="10">
    <source>
        <dbReference type="Proteomes" id="UP001497600"/>
    </source>
</evidence>
<evidence type="ECO:0000256" key="4">
    <source>
        <dbReference type="ARBA" id="ARBA00022692"/>
    </source>
</evidence>
<feature type="transmembrane region" description="Helical" evidence="7">
    <location>
        <begin position="100"/>
        <end position="123"/>
    </location>
</feature>
<dbReference type="PANTHER" id="PTHR40021:SF1">
    <property type="entry name" value="DEFECT AT LOW TEMPERATURE PROTEIN 1"/>
    <property type="match status" value="1"/>
</dbReference>
<comment type="subcellular location">
    <subcellularLocation>
        <location evidence="7">Membrane</location>
        <topology evidence="7">Multi-pass membrane protein</topology>
    </subcellularLocation>
</comment>
<accession>A0ABP0E751</accession>
<comment type="similarity">
    <text evidence="2 7">Belongs to the DLT1 family.</text>
</comment>
<keyword evidence="4 7" id="KW-0812">Transmembrane</keyword>
<dbReference type="Proteomes" id="UP001497600">
    <property type="component" value="Chromosome B"/>
</dbReference>
<reference evidence="9 10" key="1">
    <citation type="submission" date="2024-01" db="EMBL/GenBank/DDBJ databases">
        <authorList>
            <consortium name="Genoscope - CEA"/>
            <person name="William W."/>
        </authorList>
    </citation>
    <scope>NUCLEOTIDE SEQUENCE [LARGE SCALE GENOMIC DNA]</scope>
    <source>
        <strain evidence="9 10">29B2s-10</strain>
    </source>
</reference>
<evidence type="ECO:0000256" key="8">
    <source>
        <dbReference type="SAM" id="MobiDB-lite"/>
    </source>
</evidence>
<evidence type="ECO:0000256" key="3">
    <source>
        <dbReference type="ARBA" id="ARBA00021353"/>
    </source>
</evidence>
<comment type="function">
    <text evidence="1 7">Required for growth under high-pressure and low-temperature conditions.</text>
</comment>
<organism evidence="9 10">
    <name type="scientific">[Candida] anglica</name>
    <dbReference type="NCBI Taxonomy" id="148631"/>
    <lineage>
        <taxon>Eukaryota</taxon>
        <taxon>Fungi</taxon>
        <taxon>Dikarya</taxon>
        <taxon>Ascomycota</taxon>
        <taxon>Saccharomycotina</taxon>
        <taxon>Pichiomycetes</taxon>
        <taxon>Debaryomycetaceae</taxon>
        <taxon>Kurtzmaniella</taxon>
    </lineage>
</organism>
<evidence type="ECO:0000256" key="1">
    <source>
        <dbReference type="ARBA" id="ARBA00002489"/>
    </source>
</evidence>
<sequence>MEGIRHRGDGTSSVRTDQSIFSSSLSDVSSNSPHSIHKHTTTYAPFYEADTTPFILFKFPRIIFRWFYTFSLFFFMLITSVMIAVTPIDVIAQTSGSSLSGIKVFIVIGICIVFVISSIVIYLSRIFQNRVAMNDIPSKSAYIPGKGDLPNRCIKVIDERIIKCDEISMRAGPLYNKAIIINHAGRAPPEYVQNRNKSANGEGTLLPPDSCYEDIIRSLGDKFMIDGRILTQIDLPKNLSFKEILIYLMEIYKNESHFKPEYGLVIKRLIESYEKFKFGPDLIEEAEIIEFMLDFDTLVRYLQYNYIDNIGYSSKSRRNSKVRSFNDASLLERSLSTRGRSHSFIQRRKNDQDDHLDIPIVRTNTGELIPSFTIDSNSDAADSIVSNFPRGSHGRSGSLVSVVQSKLALGRKKYREEYDPDLTRDMGYVTDSEDDEDDDQHSAEDFYNFRHRRSR</sequence>
<dbReference type="PANTHER" id="PTHR40021">
    <property type="entry name" value="DEFECT AT LOW TEMPERATURE PROTEIN 1"/>
    <property type="match status" value="1"/>
</dbReference>
<evidence type="ECO:0000256" key="7">
    <source>
        <dbReference type="RuleBase" id="RU367100"/>
    </source>
</evidence>
<dbReference type="InterPro" id="IPR038869">
    <property type="entry name" value="DLT1"/>
</dbReference>
<dbReference type="EMBL" id="OZ004254">
    <property type="protein sequence ID" value="CAK7896201.1"/>
    <property type="molecule type" value="Genomic_DNA"/>
</dbReference>
<evidence type="ECO:0000256" key="5">
    <source>
        <dbReference type="ARBA" id="ARBA00022989"/>
    </source>
</evidence>
<feature type="transmembrane region" description="Helical" evidence="7">
    <location>
        <begin position="66"/>
        <end position="88"/>
    </location>
</feature>
<name>A0ABP0E751_9ASCO</name>
<evidence type="ECO:0000256" key="2">
    <source>
        <dbReference type="ARBA" id="ARBA00005550"/>
    </source>
</evidence>
<keyword evidence="5 7" id="KW-1133">Transmembrane helix</keyword>
<evidence type="ECO:0000256" key="6">
    <source>
        <dbReference type="ARBA" id="ARBA00023136"/>
    </source>
</evidence>
<feature type="region of interest" description="Disordered" evidence="8">
    <location>
        <begin position="424"/>
        <end position="455"/>
    </location>
</feature>
<evidence type="ECO:0000313" key="9">
    <source>
        <dbReference type="EMBL" id="CAK7896201.1"/>
    </source>
</evidence>
<keyword evidence="6 7" id="KW-0472">Membrane</keyword>